<name>A0A953JF39_9BACT</name>
<accession>A0A953JF39</accession>
<dbReference type="InterPro" id="IPR036411">
    <property type="entry name" value="TorD-like_sf"/>
</dbReference>
<dbReference type="Gene3D" id="1.10.3480.10">
    <property type="entry name" value="TorD-like"/>
    <property type="match status" value="1"/>
</dbReference>
<sequence length="239" mass="27421">MTEERLLAAFRAITYTRMYTYSHLAKIYSGLFDLPSIKEDLQYLQEYQEILAPPGTPLGDSLAAYRAEAERIPHEDLESIEFEYNRLFVGPTRLVAPPYESVYRTEHRVVMGDTTLAVRNAYHEIGFRITRETREPDDHIAAELAYLSFLQSRCLQAIEREEMHEIRRLIRAEQAFLHEHLLTWVAEFCRMIQEGTRSAFFKALAGVTPLIPQNDVQVIGEVGDSLASTGGTQEVLPKR</sequence>
<evidence type="ECO:0000256" key="1">
    <source>
        <dbReference type="ARBA" id="ARBA00023186"/>
    </source>
</evidence>
<gene>
    <name evidence="2" type="ORF">K8I29_10280</name>
</gene>
<reference evidence="2" key="1">
    <citation type="journal article" date="2021" name="bioRxiv">
        <title>Unraveling nitrogen, sulfur and carbon metabolic pathways and microbial community transcriptional responses to substrate deprivation and toxicity stresses in a bioreactor mimicking anoxic brackish coastal sediment conditions.</title>
        <authorList>
            <person name="Martins P.D."/>
            <person name="Echeveste M.J."/>
            <person name="Arshad A."/>
            <person name="Kurth J."/>
            <person name="Ouboter H."/>
            <person name="Jetten M.S.M."/>
            <person name="Welte C.U."/>
        </authorList>
    </citation>
    <scope>NUCLEOTIDE SEQUENCE</scope>
    <source>
        <strain evidence="2">MAG_39</strain>
    </source>
</reference>
<keyword evidence="1" id="KW-0143">Chaperone</keyword>
<dbReference type="EMBL" id="JAIOIV010000080">
    <property type="protein sequence ID" value="MBZ0156576.1"/>
    <property type="molecule type" value="Genomic_DNA"/>
</dbReference>
<dbReference type="SUPFAM" id="SSF89155">
    <property type="entry name" value="TorD-like"/>
    <property type="match status" value="1"/>
</dbReference>
<dbReference type="InterPro" id="IPR020945">
    <property type="entry name" value="DMSO/NO3_reduct_chaperone"/>
</dbReference>
<dbReference type="PANTHER" id="PTHR34227:SF1">
    <property type="entry name" value="DIMETHYL SULFOXIDE REDUCTASE CHAPERONE-RELATED"/>
    <property type="match status" value="1"/>
</dbReference>
<protein>
    <submittedName>
        <fullName evidence="2">Molecular chaperone TorD family protein</fullName>
    </submittedName>
</protein>
<proteinExistence type="predicted"/>
<evidence type="ECO:0000313" key="2">
    <source>
        <dbReference type="EMBL" id="MBZ0156576.1"/>
    </source>
</evidence>
<evidence type="ECO:0000313" key="3">
    <source>
        <dbReference type="Proteomes" id="UP000705867"/>
    </source>
</evidence>
<comment type="caution">
    <text evidence="2">The sequence shown here is derived from an EMBL/GenBank/DDBJ whole genome shotgun (WGS) entry which is preliminary data.</text>
</comment>
<dbReference type="Pfam" id="PF02613">
    <property type="entry name" value="Nitrate_red_del"/>
    <property type="match status" value="1"/>
</dbReference>
<reference evidence="2" key="2">
    <citation type="submission" date="2021-08" db="EMBL/GenBank/DDBJ databases">
        <authorList>
            <person name="Dalcin Martins P."/>
        </authorList>
    </citation>
    <scope>NUCLEOTIDE SEQUENCE</scope>
    <source>
        <strain evidence="2">MAG_39</strain>
    </source>
</reference>
<dbReference type="Proteomes" id="UP000705867">
    <property type="component" value="Unassembled WGS sequence"/>
</dbReference>
<dbReference type="PANTHER" id="PTHR34227">
    <property type="entry name" value="CHAPERONE PROTEIN YCDY"/>
    <property type="match status" value="1"/>
</dbReference>
<organism evidence="2 3">
    <name type="scientific">Candidatus Nitrobium versatile</name>
    <dbReference type="NCBI Taxonomy" id="2884831"/>
    <lineage>
        <taxon>Bacteria</taxon>
        <taxon>Pseudomonadati</taxon>
        <taxon>Nitrospirota</taxon>
        <taxon>Nitrospiria</taxon>
        <taxon>Nitrospirales</taxon>
        <taxon>Nitrospiraceae</taxon>
        <taxon>Candidatus Nitrobium</taxon>
    </lineage>
</organism>
<dbReference type="InterPro" id="IPR050289">
    <property type="entry name" value="TorD/DmsD_chaperones"/>
</dbReference>
<dbReference type="AlphaFoldDB" id="A0A953JF39"/>